<dbReference type="Gene3D" id="2.40.320.10">
    <property type="entry name" value="Hypothetical Protein Pfu-838710-001"/>
    <property type="match status" value="1"/>
</dbReference>
<sequence>MALRWLAPLVSKVEIERKFLPTRPLLHALTRTTASPIHHSSTARAHPAAVHFIRDVYYDREDGRLAAQGLWVRRRSVVAGGSTVISSKSSPSCTSSWEAKVRVGGDFLASQFVEVEGAQAVEREMHRAPGGSHVTVDNIGAELGVMCDLTTRRLAGRLELCADDQKNDIDLALQNLTVAIDQVVETTGGDFAVALAVLERMSAGGGEGEGDNNLKNPTGMHTPDGFFHEIGELELMAEVRTEAAALDENQNESQAERRTQEHETRRKTIAAKRAAQLEAFMGAHPALFPMTPRPRGKLVAYFAWREERAKAVR</sequence>
<dbReference type="AlphaFoldDB" id="A0AAD7GWJ5"/>
<organism evidence="2 3">
    <name type="scientific">Mycena metata</name>
    <dbReference type="NCBI Taxonomy" id="1033252"/>
    <lineage>
        <taxon>Eukaryota</taxon>
        <taxon>Fungi</taxon>
        <taxon>Dikarya</taxon>
        <taxon>Basidiomycota</taxon>
        <taxon>Agaricomycotina</taxon>
        <taxon>Agaricomycetes</taxon>
        <taxon>Agaricomycetidae</taxon>
        <taxon>Agaricales</taxon>
        <taxon>Marasmiineae</taxon>
        <taxon>Mycenaceae</taxon>
        <taxon>Mycena</taxon>
    </lineage>
</organism>
<dbReference type="Proteomes" id="UP001215598">
    <property type="component" value="Unassembled WGS sequence"/>
</dbReference>
<comment type="caution">
    <text evidence="2">The sequence shown here is derived from an EMBL/GenBank/DDBJ whole genome shotgun (WGS) entry which is preliminary data.</text>
</comment>
<evidence type="ECO:0000313" key="2">
    <source>
        <dbReference type="EMBL" id="KAJ7706628.1"/>
    </source>
</evidence>
<accession>A0AAD7GWJ5</accession>
<evidence type="ECO:0008006" key="4">
    <source>
        <dbReference type="Google" id="ProtNLM"/>
    </source>
</evidence>
<protein>
    <recommendedName>
        <fullName evidence="4">CYTH domain-containing protein</fullName>
    </recommendedName>
</protein>
<keyword evidence="3" id="KW-1185">Reference proteome</keyword>
<evidence type="ECO:0000313" key="3">
    <source>
        <dbReference type="Proteomes" id="UP001215598"/>
    </source>
</evidence>
<dbReference type="EMBL" id="JARKIB010000455">
    <property type="protein sequence ID" value="KAJ7706628.1"/>
    <property type="molecule type" value="Genomic_DNA"/>
</dbReference>
<evidence type="ECO:0000256" key="1">
    <source>
        <dbReference type="SAM" id="MobiDB-lite"/>
    </source>
</evidence>
<feature type="region of interest" description="Disordered" evidence="1">
    <location>
        <begin position="245"/>
        <end position="268"/>
    </location>
</feature>
<reference evidence="2" key="1">
    <citation type="submission" date="2023-03" db="EMBL/GenBank/DDBJ databases">
        <title>Massive genome expansion in bonnet fungi (Mycena s.s.) driven by repeated elements and novel gene families across ecological guilds.</title>
        <authorList>
            <consortium name="Lawrence Berkeley National Laboratory"/>
            <person name="Harder C.B."/>
            <person name="Miyauchi S."/>
            <person name="Viragh M."/>
            <person name="Kuo A."/>
            <person name="Thoen E."/>
            <person name="Andreopoulos B."/>
            <person name="Lu D."/>
            <person name="Skrede I."/>
            <person name="Drula E."/>
            <person name="Henrissat B."/>
            <person name="Morin E."/>
            <person name="Kohler A."/>
            <person name="Barry K."/>
            <person name="LaButti K."/>
            <person name="Morin E."/>
            <person name="Salamov A."/>
            <person name="Lipzen A."/>
            <person name="Mereny Z."/>
            <person name="Hegedus B."/>
            <person name="Baldrian P."/>
            <person name="Stursova M."/>
            <person name="Weitz H."/>
            <person name="Taylor A."/>
            <person name="Grigoriev I.V."/>
            <person name="Nagy L.G."/>
            <person name="Martin F."/>
            <person name="Kauserud H."/>
        </authorList>
    </citation>
    <scope>NUCLEOTIDE SEQUENCE</scope>
    <source>
        <strain evidence="2">CBHHK182m</strain>
    </source>
</reference>
<dbReference type="InterPro" id="IPR033469">
    <property type="entry name" value="CYTH-like_dom_sf"/>
</dbReference>
<dbReference type="SUPFAM" id="SSF55154">
    <property type="entry name" value="CYTH-like phosphatases"/>
    <property type="match status" value="1"/>
</dbReference>
<name>A0AAD7GWJ5_9AGAR</name>
<feature type="compositionally biased region" description="Basic and acidic residues" evidence="1">
    <location>
        <begin position="254"/>
        <end position="266"/>
    </location>
</feature>
<gene>
    <name evidence="2" type="ORF">B0H16DRAFT_1634862</name>
</gene>
<proteinExistence type="predicted"/>